<dbReference type="EMBL" id="JAUHHV010000005">
    <property type="protein sequence ID" value="KAK1422685.1"/>
    <property type="molecule type" value="Genomic_DNA"/>
</dbReference>
<evidence type="ECO:0000313" key="3">
    <source>
        <dbReference type="Proteomes" id="UP001229421"/>
    </source>
</evidence>
<feature type="region of interest" description="Disordered" evidence="1">
    <location>
        <begin position="59"/>
        <end position="83"/>
    </location>
</feature>
<gene>
    <name evidence="2" type="ORF">QVD17_17971</name>
</gene>
<comment type="caution">
    <text evidence="2">The sequence shown here is derived from an EMBL/GenBank/DDBJ whole genome shotgun (WGS) entry which is preliminary data.</text>
</comment>
<name>A0AAD8NNI6_TARER</name>
<evidence type="ECO:0000313" key="2">
    <source>
        <dbReference type="EMBL" id="KAK1422685.1"/>
    </source>
</evidence>
<reference evidence="2" key="1">
    <citation type="journal article" date="2023" name="bioRxiv">
        <title>Improved chromosome-level genome assembly for marigold (Tagetes erecta).</title>
        <authorList>
            <person name="Jiang F."/>
            <person name="Yuan L."/>
            <person name="Wang S."/>
            <person name="Wang H."/>
            <person name="Xu D."/>
            <person name="Wang A."/>
            <person name="Fan W."/>
        </authorList>
    </citation>
    <scope>NUCLEOTIDE SEQUENCE</scope>
    <source>
        <strain evidence="2">WSJ</strain>
        <tissue evidence="2">Leaf</tissue>
    </source>
</reference>
<feature type="compositionally biased region" description="Polar residues" evidence="1">
    <location>
        <begin position="59"/>
        <end position="71"/>
    </location>
</feature>
<feature type="compositionally biased region" description="Pro residues" evidence="1">
    <location>
        <begin position="73"/>
        <end position="83"/>
    </location>
</feature>
<organism evidence="2 3">
    <name type="scientific">Tagetes erecta</name>
    <name type="common">African marigold</name>
    <dbReference type="NCBI Taxonomy" id="13708"/>
    <lineage>
        <taxon>Eukaryota</taxon>
        <taxon>Viridiplantae</taxon>
        <taxon>Streptophyta</taxon>
        <taxon>Embryophyta</taxon>
        <taxon>Tracheophyta</taxon>
        <taxon>Spermatophyta</taxon>
        <taxon>Magnoliopsida</taxon>
        <taxon>eudicotyledons</taxon>
        <taxon>Gunneridae</taxon>
        <taxon>Pentapetalae</taxon>
        <taxon>asterids</taxon>
        <taxon>campanulids</taxon>
        <taxon>Asterales</taxon>
        <taxon>Asteraceae</taxon>
        <taxon>Asteroideae</taxon>
        <taxon>Heliantheae alliance</taxon>
        <taxon>Tageteae</taxon>
        <taxon>Tagetes</taxon>
    </lineage>
</organism>
<sequence>MINSLYICVVLFHYLYIRYARYKLFEIQICHFLLANISSPLPMAIITTTVACCKRHSYNTTIPTTDPTAGQQPLPPPRTPPAC</sequence>
<protein>
    <submittedName>
        <fullName evidence="2">Uncharacterized protein</fullName>
    </submittedName>
</protein>
<dbReference type="Proteomes" id="UP001229421">
    <property type="component" value="Unassembled WGS sequence"/>
</dbReference>
<accession>A0AAD8NNI6</accession>
<dbReference type="AlphaFoldDB" id="A0AAD8NNI6"/>
<proteinExistence type="predicted"/>
<evidence type="ECO:0000256" key="1">
    <source>
        <dbReference type="SAM" id="MobiDB-lite"/>
    </source>
</evidence>
<keyword evidence="3" id="KW-1185">Reference proteome</keyword>